<sequence length="129" mass="14008">MKSFLLSAALLLSVFATGSNALTPLQGHAAFFDRDGDGLIYPHETYEGLIFGCGCLALTLPRLLRSPPRAMASSAKQLPLRASNTSWYMLYSLAKDGNGFLPKEAVRGAVDGSLFFQIENSRDYSQSKV</sequence>
<evidence type="ECO:0000313" key="3">
    <source>
        <dbReference type="EMBL" id="WOK91935.1"/>
    </source>
</evidence>
<evidence type="ECO:0000256" key="2">
    <source>
        <dbReference type="SAM" id="SignalP"/>
    </source>
</evidence>
<gene>
    <name evidence="3" type="ORF">Cni_G00626</name>
</gene>
<keyword evidence="4" id="KW-1185">Reference proteome</keyword>
<dbReference type="Proteomes" id="UP001327560">
    <property type="component" value="Chromosome 1"/>
</dbReference>
<dbReference type="AlphaFoldDB" id="A0AAQ3PWX2"/>
<dbReference type="InterPro" id="IPR007736">
    <property type="entry name" value="Caleosin-related"/>
</dbReference>
<accession>A0AAQ3PWX2</accession>
<comment type="similarity">
    <text evidence="1">Belongs to the caleosin family.</text>
</comment>
<protein>
    <submittedName>
        <fullName evidence="3">Peroxygenase 4 isoform X2</fullName>
    </submittedName>
</protein>
<dbReference type="EMBL" id="CP136890">
    <property type="protein sequence ID" value="WOK91935.1"/>
    <property type="molecule type" value="Genomic_DNA"/>
</dbReference>
<evidence type="ECO:0000313" key="4">
    <source>
        <dbReference type="Proteomes" id="UP001327560"/>
    </source>
</evidence>
<feature type="chain" id="PRO_5042994577" evidence="2">
    <location>
        <begin position="22"/>
        <end position="129"/>
    </location>
</feature>
<reference evidence="3 4" key="1">
    <citation type="submission" date="2023-10" db="EMBL/GenBank/DDBJ databases">
        <title>Chromosome-scale genome assembly provides insights into flower coloration mechanisms of Canna indica.</title>
        <authorList>
            <person name="Li C."/>
        </authorList>
    </citation>
    <scope>NUCLEOTIDE SEQUENCE [LARGE SCALE GENOMIC DNA]</scope>
    <source>
        <tissue evidence="3">Flower</tissue>
    </source>
</reference>
<dbReference type="PANTHER" id="PTHR31495:SF20">
    <property type="entry name" value="CALEOSIN-RELATED FAMILY PROTEIN"/>
    <property type="match status" value="1"/>
</dbReference>
<evidence type="ECO:0000256" key="1">
    <source>
        <dbReference type="ARBA" id="ARBA00006765"/>
    </source>
</evidence>
<dbReference type="Pfam" id="PF05042">
    <property type="entry name" value="Caleosin"/>
    <property type="match status" value="2"/>
</dbReference>
<keyword evidence="2" id="KW-0732">Signal</keyword>
<dbReference type="PANTHER" id="PTHR31495">
    <property type="entry name" value="PEROXYGENASE 3-RELATED"/>
    <property type="match status" value="1"/>
</dbReference>
<name>A0AAQ3PWX2_9LILI</name>
<dbReference type="GO" id="GO:0004497">
    <property type="term" value="F:monooxygenase activity"/>
    <property type="evidence" value="ECO:0007669"/>
    <property type="project" value="TreeGrafter"/>
</dbReference>
<dbReference type="GO" id="GO:0005509">
    <property type="term" value="F:calcium ion binding"/>
    <property type="evidence" value="ECO:0007669"/>
    <property type="project" value="TreeGrafter"/>
</dbReference>
<proteinExistence type="inferred from homology"/>
<feature type="signal peptide" evidence="2">
    <location>
        <begin position="1"/>
        <end position="21"/>
    </location>
</feature>
<organism evidence="3 4">
    <name type="scientific">Canna indica</name>
    <name type="common">Indian-shot</name>
    <dbReference type="NCBI Taxonomy" id="4628"/>
    <lineage>
        <taxon>Eukaryota</taxon>
        <taxon>Viridiplantae</taxon>
        <taxon>Streptophyta</taxon>
        <taxon>Embryophyta</taxon>
        <taxon>Tracheophyta</taxon>
        <taxon>Spermatophyta</taxon>
        <taxon>Magnoliopsida</taxon>
        <taxon>Liliopsida</taxon>
        <taxon>Zingiberales</taxon>
        <taxon>Cannaceae</taxon>
        <taxon>Canna</taxon>
    </lineage>
</organism>